<evidence type="ECO:0000256" key="1">
    <source>
        <dbReference type="SAM" id="MobiDB-lite"/>
    </source>
</evidence>
<feature type="region of interest" description="Disordered" evidence="1">
    <location>
        <begin position="103"/>
        <end position="130"/>
    </location>
</feature>
<proteinExistence type="predicted"/>
<protein>
    <submittedName>
        <fullName evidence="2">Uncharacterized protein</fullName>
    </submittedName>
</protein>
<evidence type="ECO:0000313" key="3">
    <source>
        <dbReference type="Proteomes" id="UP001139494"/>
    </source>
</evidence>
<name>A0A9R1CSW4_9EURY</name>
<gene>
    <name evidence="2" type="ORF">KM295_14135</name>
</gene>
<sequence>MPENQPTTDRARRLDAVQSGQRETAIERRDSGVRGGGQDRNVPSRSRQNRAAREIANEIDVSREGVGTVDRLEGLDVFLRSSGTEQFSENVTDGFAGEADFVQPSDVNPNVDPEAISADPAVAPGRRDDVAARARRRTASDAAYIQAEDLNAEVGPRGVSELGVAAGRRDDVAMRAAQGLASESPFAEPGDFGIDVGESGITDAGLTDTGERRVVARQFESETPLSNVDPSAGLAAAGDGFELAGTADDRLAARRFESDIGTFGSGELDPESDIRDTDEGFALAEGARRQVAAARLDEQVTETDVGPG</sequence>
<organism evidence="2 3">
    <name type="scientific">Natronomonas aquatica</name>
    <dbReference type="NCBI Taxonomy" id="2841590"/>
    <lineage>
        <taxon>Archaea</taxon>
        <taxon>Methanobacteriati</taxon>
        <taxon>Methanobacteriota</taxon>
        <taxon>Stenosarchaea group</taxon>
        <taxon>Halobacteria</taxon>
        <taxon>Halobacteriales</taxon>
        <taxon>Natronomonadaceae</taxon>
        <taxon>Natronomonas</taxon>
    </lineage>
</organism>
<feature type="region of interest" description="Disordered" evidence="1">
    <location>
        <begin position="1"/>
        <end position="53"/>
    </location>
</feature>
<feature type="non-terminal residue" evidence="2">
    <location>
        <position position="308"/>
    </location>
</feature>
<dbReference type="AlphaFoldDB" id="A0A9R1CSW4"/>
<comment type="caution">
    <text evidence="2">The sequence shown here is derived from an EMBL/GenBank/DDBJ whole genome shotgun (WGS) entry which is preliminary data.</text>
</comment>
<dbReference type="Proteomes" id="UP001139494">
    <property type="component" value="Unassembled WGS sequence"/>
</dbReference>
<keyword evidence="3" id="KW-1185">Reference proteome</keyword>
<reference evidence="2" key="1">
    <citation type="journal article" date="2023" name="Front. Microbiol.">
        <title>Genomic-based phylogenetic and metabolic analyses of the genus Natronomonas, and description of Natronomonas aquatica sp. nov.</title>
        <authorList>
            <person name="Garcia-Roldan A."/>
            <person name="Duran-Viseras A."/>
            <person name="de la Haba R.R."/>
            <person name="Corral P."/>
            <person name="Sanchez-Porro C."/>
            <person name="Ventosa A."/>
        </authorList>
    </citation>
    <scope>NUCLEOTIDE SEQUENCE</scope>
    <source>
        <strain evidence="2">F2-12</strain>
    </source>
</reference>
<evidence type="ECO:0000313" key="2">
    <source>
        <dbReference type="EMBL" id="MCQ4334594.1"/>
    </source>
</evidence>
<dbReference type="EMBL" id="JAHLKM010000030">
    <property type="protein sequence ID" value="MCQ4334594.1"/>
    <property type="molecule type" value="Genomic_DNA"/>
</dbReference>
<dbReference type="RefSeq" id="WP_256030655.1">
    <property type="nucleotide sequence ID" value="NZ_JAHLKM010000030.1"/>
</dbReference>
<accession>A0A9R1CSW4</accession>
<feature type="region of interest" description="Disordered" evidence="1">
    <location>
        <begin position="179"/>
        <end position="209"/>
    </location>
</feature>